<dbReference type="Gene3D" id="3.60.130.10">
    <property type="entry name" value="Clavaminate synthase-like"/>
    <property type="match status" value="1"/>
</dbReference>
<dbReference type="Proteomes" id="UP000201613">
    <property type="component" value="Unassembled WGS sequence"/>
</dbReference>
<dbReference type="InterPro" id="IPR042098">
    <property type="entry name" value="TauD-like_sf"/>
</dbReference>
<dbReference type="Pfam" id="PF02668">
    <property type="entry name" value="TauD"/>
    <property type="match status" value="1"/>
</dbReference>
<evidence type="ECO:0000256" key="1">
    <source>
        <dbReference type="ARBA" id="ARBA00001954"/>
    </source>
</evidence>
<keyword evidence="2" id="KW-0560">Oxidoreductase</keyword>
<name>A0A238LJX5_9RHOB</name>
<gene>
    <name evidence="5" type="ORF">LOM8899_03431</name>
</gene>
<keyword evidence="6" id="KW-1185">Reference proteome</keyword>
<dbReference type="PANTHER" id="PTHR10696">
    <property type="entry name" value="GAMMA-BUTYROBETAINE HYDROXYLASE-RELATED"/>
    <property type="match status" value="1"/>
</dbReference>
<dbReference type="GO" id="GO:0016706">
    <property type="term" value="F:2-oxoglutarate-dependent dioxygenase activity"/>
    <property type="evidence" value="ECO:0007669"/>
    <property type="project" value="UniProtKB-ARBA"/>
</dbReference>
<dbReference type="SUPFAM" id="SSF51197">
    <property type="entry name" value="Clavaminate synthase-like"/>
    <property type="match status" value="1"/>
</dbReference>
<evidence type="ECO:0000256" key="3">
    <source>
        <dbReference type="ARBA" id="ARBA00023194"/>
    </source>
</evidence>
<accession>A0A238LJX5</accession>
<proteinExistence type="predicted"/>
<sequence length="308" mass="34841">MKTSPLQPHFGTIVTADPGETVADIDHDTVVSLIKERGTVLFTGFGASREDFDSFTDTISEDYMDYKGGGYVRKSVGGGKGEGKALLSTRYDHGRKTQMTFGLPLHGEMYYIDGRPQALWFYCVKPADADGQTTACDGAEVYNRLGQKWKDLLHEKRLMFLRVYRDGEWQKIYQTEDSAEACKFAEGNGITVEFDEAEKTMRTKYLVSAVLPTKWGGHTAYINNLLTVYMQMQMGRGDTSTVWLEDGSPIPDELMEEVKRVQDELIVDLNWTAGDFAILDNSRALHGRRAFEDTDREVYLRMVRSVPF</sequence>
<dbReference type="AlphaFoldDB" id="A0A238LJX5"/>
<organism evidence="5 6">
    <name type="scientific">Flavimaricola marinus</name>
    <dbReference type="NCBI Taxonomy" id="1819565"/>
    <lineage>
        <taxon>Bacteria</taxon>
        <taxon>Pseudomonadati</taxon>
        <taxon>Pseudomonadota</taxon>
        <taxon>Alphaproteobacteria</taxon>
        <taxon>Rhodobacterales</taxon>
        <taxon>Paracoccaceae</taxon>
        <taxon>Flavimaricola</taxon>
    </lineage>
</organism>
<evidence type="ECO:0000259" key="4">
    <source>
        <dbReference type="Pfam" id="PF02668"/>
    </source>
</evidence>
<evidence type="ECO:0000256" key="2">
    <source>
        <dbReference type="ARBA" id="ARBA00023002"/>
    </source>
</evidence>
<dbReference type="InterPro" id="IPR050411">
    <property type="entry name" value="AlphaKG_dependent_hydroxylases"/>
</dbReference>
<dbReference type="EMBL" id="FXZK01000008">
    <property type="protein sequence ID" value="SMY09266.1"/>
    <property type="molecule type" value="Genomic_DNA"/>
</dbReference>
<keyword evidence="5" id="KW-0223">Dioxygenase</keyword>
<comment type="cofactor">
    <cofactor evidence="1">
        <name>Fe(2+)</name>
        <dbReference type="ChEBI" id="CHEBI:29033"/>
    </cofactor>
</comment>
<keyword evidence="3" id="KW-0045">Antibiotic biosynthesis</keyword>
<dbReference type="GO" id="GO:0017000">
    <property type="term" value="P:antibiotic biosynthetic process"/>
    <property type="evidence" value="ECO:0007669"/>
    <property type="project" value="UniProtKB-KW"/>
</dbReference>
<dbReference type="PANTHER" id="PTHR10696:SF56">
    <property type="entry name" value="TAUD_TFDA-LIKE DOMAIN-CONTAINING PROTEIN"/>
    <property type="match status" value="1"/>
</dbReference>
<protein>
    <submittedName>
        <fullName evidence="5">Taurine catabolism dioxygenase TauD, TfdA family</fullName>
    </submittedName>
</protein>
<feature type="domain" description="TauD/TfdA-like" evidence="4">
    <location>
        <begin position="3"/>
        <end position="298"/>
    </location>
</feature>
<dbReference type="RefSeq" id="WP_093993456.1">
    <property type="nucleotide sequence ID" value="NZ_FXZK01000008.1"/>
</dbReference>
<evidence type="ECO:0000313" key="6">
    <source>
        <dbReference type="Proteomes" id="UP000201613"/>
    </source>
</evidence>
<dbReference type="OrthoDB" id="9769888at2"/>
<dbReference type="InterPro" id="IPR003819">
    <property type="entry name" value="TauD/TfdA-like"/>
</dbReference>
<evidence type="ECO:0000313" key="5">
    <source>
        <dbReference type="EMBL" id="SMY09266.1"/>
    </source>
</evidence>
<reference evidence="5 6" key="1">
    <citation type="submission" date="2017-05" db="EMBL/GenBank/DDBJ databases">
        <authorList>
            <person name="Song R."/>
            <person name="Chenine A.L."/>
            <person name="Ruprecht R.M."/>
        </authorList>
    </citation>
    <scope>NUCLEOTIDE SEQUENCE [LARGE SCALE GENOMIC DNA]</scope>
    <source>
        <strain evidence="5 6">CECT 8899</strain>
    </source>
</reference>